<proteinExistence type="inferred from homology"/>
<comment type="subcellular location">
    <subcellularLocation>
        <location evidence="1">Cell membrane</location>
        <topology evidence="1">Peripheral membrane protein</topology>
        <orientation evidence="1">Cytoplasmic side</orientation>
    </subcellularLocation>
</comment>
<evidence type="ECO:0000256" key="8">
    <source>
        <dbReference type="ARBA" id="ARBA00023136"/>
    </source>
</evidence>
<dbReference type="STRING" id="67267.GCA_000716675_06000"/>
<reference evidence="13 14" key="1">
    <citation type="submission" date="2017-05" db="EMBL/GenBank/DDBJ databases">
        <title>Streptomyces alboflavus Genome sequencing and assembly.</title>
        <authorList>
            <person name="Wang Y."/>
            <person name="Du B."/>
            <person name="Ding Y."/>
            <person name="Liu H."/>
            <person name="Hou Q."/>
            <person name="Liu K."/>
            <person name="Wang C."/>
            <person name="Yao L."/>
        </authorList>
    </citation>
    <scope>NUCLEOTIDE SEQUENCE [LARGE SCALE GENOMIC DNA]</scope>
    <source>
        <strain evidence="13 14">MDJK44</strain>
    </source>
</reference>
<organism evidence="13 14">
    <name type="scientific">Streptomyces alboflavus</name>
    <dbReference type="NCBI Taxonomy" id="67267"/>
    <lineage>
        <taxon>Bacteria</taxon>
        <taxon>Bacillati</taxon>
        <taxon>Actinomycetota</taxon>
        <taxon>Actinomycetes</taxon>
        <taxon>Kitasatosporales</taxon>
        <taxon>Streptomycetaceae</taxon>
        <taxon>Streptomyces</taxon>
    </lineage>
</organism>
<dbReference type="SUPFAM" id="SSF52540">
    <property type="entry name" value="P-loop containing nucleoside triphosphate hydrolases"/>
    <property type="match status" value="1"/>
</dbReference>
<dbReference type="InterPro" id="IPR027417">
    <property type="entry name" value="P-loop_NTPase"/>
</dbReference>
<dbReference type="Pfam" id="PF00005">
    <property type="entry name" value="ABC_tran"/>
    <property type="match status" value="1"/>
</dbReference>
<dbReference type="AlphaFoldDB" id="A0A1Z1WJM3"/>
<dbReference type="PANTHER" id="PTHR42711:SF16">
    <property type="entry name" value="ABC TRANSPORTER ATP-BINDING PROTEIN"/>
    <property type="match status" value="1"/>
</dbReference>
<keyword evidence="5" id="KW-0547">Nucleotide-binding</keyword>
<dbReference type="GO" id="GO:0016887">
    <property type="term" value="F:ATP hydrolysis activity"/>
    <property type="evidence" value="ECO:0007669"/>
    <property type="project" value="InterPro"/>
</dbReference>
<evidence type="ECO:0000256" key="6">
    <source>
        <dbReference type="ARBA" id="ARBA00022840"/>
    </source>
</evidence>
<dbReference type="PANTHER" id="PTHR42711">
    <property type="entry name" value="ABC TRANSPORTER ATP-BINDING PROTEIN"/>
    <property type="match status" value="1"/>
</dbReference>
<dbReference type="PROSITE" id="PS00211">
    <property type="entry name" value="ABC_TRANSPORTER_1"/>
    <property type="match status" value="1"/>
</dbReference>
<dbReference type="CDD" id="cd03230">
    <property type="entry name" value="ABC_DR_subfamily_A"/>
    <property type="match status" value="1"/>
</dbReference>
<evidence type="ECO:0000313" key="14">
    <source>
        <dbReference type="Proteomes" id="UP000195880"/>
    </source>
</evidence>
<gene>
    <name evidence="13" type="ORF">SMD44_06041</name>
</gene>
<dbReference type="eggNOG" id="COG1131">
    <property type="taxonomic scope" value="Bacteria"/>
</dbReference>
<accession>A0A1Z1WJM3</accession>
<evidence type="ECO:0000256" key="5">
    <source>
        <dbReference type="ARBA" id="ARBA00022741"/>
    </source>
</evidence>
<evidence type="ECO:0000313" key="13">
    <source>
        <dbReference type="EMBL" id="ARX86569.1"/>
    </source>
</evidence>
<evidence type="ECO:0000256" key="10">
    <source>
        <dbReference type="ARBA" id="ARBA00049985"/>
    </source>
</evidence>
<evidence type="ECO:0000256" key="4">
    <source>
        <dbReference type="ARBA" id="ARBA00022475"/>
    </source>
</evidence>
<evidence type="ECO:0000256" key="3">
    <source>
        <dbReference type="ARBA" id="ARBA00022448"/>
    </source>
</evidence>
<keyword evidence="3" id="KW-0813">Transport</keyword>
<dbReference type="EMBL" id="CP021748">
    <property type="protein sequence ID" value="ARX86569.1"/>
    <property type="molecule type" value="Genomic_DNA"/>
</dbReference>
<dbReference type="SMART" id="SM00382">
    <property type="entry name" value="AAA"/>
    <property type="match status" value="1"/>
</dbReference>
<dbReference type="RefSeq" id="WP_162501247.1">
    <property type="nucleotide sequence ID" value="NZ_CP021748.1"/>
</dbReference>
<dbReference type="InterPro" id="IPR050763">
    <property type="entry name" value="ABC_transporter_ATP-binding"/>
</dbReference>
<evidence type="ECO:0000256" key="1">
    <source>
        <dbReference type="ARBA" id="ARBA00004413"/>
    </source>
</evidence>
<dbReference type="InterPro" id="IPR003439">
    <property type="entry name" value="ABC_transporter-like_ATP-bd"/>
</dbReference>
<dbReference type="Proteomes" id="UP000195880">
    <property type="component" value="Chromosome"/>
</dbReference>
<feature type="region of interest" description="Disordered" evidence="11">
    <location>
        <begin position="300"/>
        <end position="341"/>
    </location>
</feature>
<evidence type="ECO:0000256" key="9">
    <source>
        <dbReference type="ARBA" id="ARBA00023251"/>
    </source>
</evidence>
<dbReference type="EC" id="7.6.2.2" evidence="2"/>
<dbReference type="GO" id="GO:0046677">
    <property type="term" value="P:response to antibiotic"/>
    <property type="evidence" value="ECO:0007669"/>
    <property type="project" value="UniProtKB-KW"/>
</dbReference>
<dbReference type="Gene3D" id="3.40.50.300">
    <property type="entry name" value="P-loop containing nucleotide triphosphate hydrolases"/>
    <property type="match status" value="1"/>
</dbReference>
<dbReference type="GO" id="GO:0005886">
    <property type="term" value="C:plasma membrane"/>
    <property type="evidence" value="ECO:0007669"/>
    <property type="project" value="UniProtKB-SubCell"/>
</dbReference>
<keyword evidence="14" id="KW-1185">Reference proteome</keyword>
<evidence type="ECO:0000259" key="12">
    <source>
        <dbReference type="PROSITE" id="PS50893"/>
    </source>
</evidence>
<dbReference type="FunFam" id="3.40.50.300:FF:000589">
    <property type="entry name" value="ABC transporter, ATP-binding subunit"/>
    <property type="match status" value="1"/>
</dbReference>
<keyword evidence="8" id="KW-0472">Membrane</keyword>
<dbReference type="PROSITE" id="PS50893">
    <property type="entry name" value="ABC_TRANSPORTER_2"/>
    <property type="match status" value="1"/>
</dbReference>
<evidence type="ECO:0000256" key="2">
    <source>
        <dbReference type="ARBA" id="ARBA00012191"/>
    </source>
</evidence>
<keyword evidence="6" id="KW-0067">ATP-binding</keyword>
<dbReference type="InterPro" id="IPR017871">
    <property type="entry name" value="ABC_transporter-like_CS"/>
</dbReference>
<protein>
    <recommendedName>
        <fullName evidence="2">ABC-type xenobiotic transporter</fullName>
        <ecNumber evidence="2">7.6.2.2</ecNumber>
    </recommendedName>
</protein>
<feature type="domain" description="ABC transporter" evidence="12">
    <location>
        <begin position="6"/>
        <end position="231"/>
    </location>
</feature>
<name>A0A1Z1WJM3_9ACTN</name>
<dbReference type="KEGG" id="salf:SMD44_06041"/>
<evidence type="ECO:0000256" key="7">
    <source>
        <dbReference type="ARBA" id="ARBA00022967"/>
    </source>
</evidence>
<keyword evidence="4" id="KW-1003">Cell membrane</keyword>
<sequence length="341" mass="36467">MPPPIIEVRDLRKVYGGRAVVDGVSFAVEQGEIFGVLGPNGAGKTTTVECVEGLRVPDAGAVRVAGLDPVADHARVTRVLGAQLQESELQPKLTVREALELYAAFYAHPADWRRLAERLGLTDKLNTRFAKLSGGQKQRLFIALALIGSPRVVVLDELTTGLDPRARRDTWQLIEEVRDSGVTVLLVTHFMEEAQRLCDRIAVIDRGRVAALDTPAGLIGRSTGSTVISFTPSVPLAPADLAALPRLSSATEKEGRLTLNGTDATVDALLTLLARHRITAHQLRVTDATLDDAFLDLTTTETDAPAPTDGHPLTPTDLTPTDLTQTDGHAPARPGHHGAPA</sequence>
<evidence type="ECO:0000256" key="11">
    <source>
        <dbReference type="SAM" id="MobiDB-lite"/>
    </source>
</evidence>
<dbReference type="InterPro" id="IPR003593">
    <property type="entry name" value="AAA+_ATPase"/>
</dbReference>
<dbReference type="GO" id="GO:0005524">
    <property type="term" value="F:ATP binding"/>
    <property type="evidence" value="ECO:0007669"/>
    <property type="project" value="UniProtKB-KW"/>
</dbReference>
<comment type="similarity">
    <text evidence="10">Belongs to the ABC transporter superfamily. Drug exporter-1 (DrugE1) (TC 3.A.1.105) family.</text>
</comment>
<dbReference type="GO" id="GO:0008559">
    <property type="term" value="F:ABC-type xenobiotic transporter activity"/>
    <property type="evidence" value="ECO:0007669"/>
    <property type="project" value="UniProtKB-EC"/>
</dbReference>
<keyword evidence="7" id="KW-1278">Translocase</keyword>
<keyword evidence="9" id="KW-0046">Antibiotic resistance</keyword>